<dbReference type="STRING" id="1229662.W3XDP4"/>
<dbReference type="Proteomes" id="UP000030651">
    <property type="component" value="Unassembled WGS sequence"/>
</dbReference>
<keyword evidence="4" id="KW-1185">Reference proteome</keyword>
<organism evidence="3 4">
    <name type="scientific">Pestalotiopsis fici (strain W106-1 / CGMCC3.15140)</name>
    <dbReference type="NCBI Taxonomy" id="1229662"/>
    <lineage>
        <taxon>Eukaryota</taxon>
        <taxon>Fungi</taxon>
        <taxon>Dikarya</taxon>
        <taxon>Ascomycota</taxon>
        <taxon>Pezizomycotina</taxon>
        <taxon>Sordariomycetes</taxon>
        <taxon>Xylariomycetidae</taxon>
        <taxon>Amphisphaeriales</taxon>
        <taxon>Sporocadaceae</taxon>
        <taxon>Pestalotiopsis</taxon>
    </lineage>
</organism>
<feature type="region of interest" description="Disordered" evidence="2">
    <location>
        <begin position="371"/>
        <end position="462"/>
    </location>
</feature>
<feature type="compositionally biased region" description="Basic and acidic residues" evidence="2">
    <location>
        <begin position="386"/>
        <end position="400"/>
    </location>
</feature>
<name>W3XDP4_PESFW</name>
<dbReference type="RefSeq" id="XP_007828967.1">
    <property type="nucleotide sequence ID" value="XM_007830776.1"/>
</dbReference>
<feature type="coiled-coil region" evidence="1">
    <location>
        <begin position="296"/>
        <end position="323"/>
    </location>
</feature>
<dbReference type="GeneID" id="19267208"/>
<dbReference type="EMBL" id="KI912110">
    <property type="protein sequence ID" value="ETS84170.1"/>
    <property type="molecule type" value="Genomic_DNA"/>
</dbReference>
<evidence type="ECO:0000256" key="2">
    <source>
        <dbReference type="SAM" id="MobiDB-lite"/>
    </source>
</evidence>
<feature type="region of interest" description="Disordered" evidence="2">
    <location>
        <begin position="1"/>
        <end position="118"/>
    </location>
</feature>
<dbReference type="KEGG" id="pfy:PFICI_02195"/>
<feature type="compositionally biased region" description="Polar residues" evidence="2">
    <location>
        <begin position="53"/>
        <end position="68"/>
    </location>
</feature>
<evidence type="ECO:0000313" key="4">
    <source>
        <dbReference type="Proteomes" id="UP000030651"/>
    </source>
</evidence>
<sequence>MNLRDPQAQAQAQTLEAQTQAQLQPPQPQTEDNEEALLDSASSTTSPRSTSSNEPSLNTQLQTPETPASLSLQEQQRQRQPSSVPSSHLNLPVRAKSRDRLPSRHTESGQQAASAAAEAQAAAATARAVQAQHQHIQLQNLLYLGSPMNGINGTGAAMQAPGVNAGAAMAVGPTPAGHQAELNVIYTLVEELSRQLAENRRQTEEIVSGIGRVRNRARERALGNDEVLGEAADEIYGQEDNIETLISALTESLDRAKNSRDANFALVTAYARVLSNLLNQFHAYKAKHTADVSAWHRSYRSQLAEARAENSRLREQIWEMQDHAGRANKMLREFRKKYDENEARMDRRVEEKAKKQEIRFWKRLAMPEVDDNDENAWSDDDDIVDPVEKERLKEVERKTAEQALAGLGSGDSQHSEDSEGEDSDPDHPGMGIIGGVAMERDGSLPAPPPRPASTGSTGGQAG</sequence>
<feature type="compositionally biased region" description="Acidic residues" evidence="2">
    <location>
        <begin position="371"/>
        <end position="385"/>
    </location>
</feature>
<dbReference type="HOGENOM" id="CLU_047439_0_0_1"/>
<proteinExistence type="predicted"/>
<dbReference type="PANTHER" id="PTHR39472">
    <property type="entry name" value="EXPRESSED PROTEIN"/>
    <property type="match status" value="1"/>
</dbReference>
<feature type="compositionally biased region" description="Basic and acidic residues" evidence="2">
    <location>
        <begin position="96"/>
        <end position="107"/>
    </location>
</feature>
<evidence type="ECO:0000256" key="1">
    <source>
        <dbReference type="SAM" id="Coils"/>
    </source>
</evidence>
<reference evidence="4" key="1">
    <citation type="journal article" date="2015" name="BMC Genomics">
        <title>Genomic and transcriptomic analysis of the endophytic fungus Pestalotiopsis fici reveals its lifestyle and high potential for synthesis of natural products.</title>
        <authorList>
            <person name="Wang X."/>
            <person name="Zhang X."/>
            <person name="Liu L."/>
            <person name="Xiang M."/>
            <person name="Wang W."/>
            <person name="Sun X."/>
            <person name="Che Y."/>
            <person name="Guo L."/>
            <person name="Liu G."/>
            <person name="Guo L."/>
            <person name="Wang C."/>
            <person name="Yin W.B."/>
            <person name="Stadler M."/>
            <person name="Zhang X."/>
            <person name="Liu X."/>
        </authorList>
    </citation>
    <scope>NUCLEOTIDE SEQUENCE [LARGE SCALE GENOMIC DNA]</scope>
    <source>
        <strain evidence="4">W106-1 / CGMCC3.15140</strain>
    </source>
</reference>
<protein>
    <submittedName>
        <fullName evidence="3">Uncharacterized protein</fullName>
    </submittedName>
</protein>
<feature type="compositionally biased region" description="Low complexity" evidence="2">
    <location>
        <begin position="1"/>
        <end position="24"/>
    </location>
</feature>
<keyword evidence="1" id="KW-0175">Coiled coil</keyword>
<dbReference type="eggNOG" id="ENOG502QPW5">
    <property type="taxonomic scope" value="Eukaryota"/>
</dbReference>
<accession>W3XDP4</accession>
<evidence type="ECO:0000313" key="3">
    <source>
        <dbReference type="EMBL" id="ETS84170.1"/>
    </source>
</evidence>
<feature type="compositionally biased region" description="Low complexity" evidence="2">
    <location>
        <begin position="69"/>
        <end position="87"/>
    </location>
</feature>
<feature type="compositionally biased region" description="Low complexity" evidence="2">
    <location>
        <begin position="40"/>
        <end position="52"/>
    </location>
</feature>
<dbReference type="OMA" id="ARRAMNN"/>
<dbReference type="OrthoDB" id="5230543at2759"/>
<dbReference type="InParanoid" id="W3XDP4"/>
<dbReference type="AlphaFoldDB" id="W3XDP4"/>
<dbReference type="PANTHER" id="PTHR39472:SF1">
    <property type="entry name" value="EXPRESSED PROTEIN"/>
    <property type="match status" value="1"/>
</dbReference>
<gene>
    <name evidence="3" type="ORF">PFICI_02195</name>
</gene>